<dbReference type="InterPro" id="IPR003694">
    <property type="entry name" value="NAD_synthase"/>
</dbReference>
<protein>
    <recommendedName>
        <fullName evidence="8 10">NH(3)-dependent NAD(+) synthetase</fullName>
        <ecNumber evidence="8 10">6.3.1.5</ecNumber>
    </recommendedName>
</protein>
<evidence type="ECO:0000313" key="12">
    <source>
        <dbReference type="EMBL" id="SIR51585.1"/>
    </source>
</evidence>
<dbReference type="SUPFAM" id="SSF52402">
    <property type="entry name" value="Adenine nucleotide alpha hydrolases-like"/>
    <property type="match status" value="1"/>
</dbReference>
<feature type="domain" description="NAD/GMP synthase" evidence="11">
    <location>
        <begin position="16"/>
        <end position="234"/>
    </location>
</feature>
<dbReference type="CDD" id="cd00553">
    <property type="entry name" value="NAD_synthase"/>
    <property type="match status" value="1"/>
</dbReference>
<dbReference type="NCBIfam" id="TIGR00552">
    <property type="entry name" value="nadE"/>
    <property type="match status" value="1"/>
</dbReference>
<comment type="subunit">
    <text evidence="8">Homodimer.</text>
</comment>
<comment type="function">
    <text evidence="8">Catalyzes the ATP-dependent amidation of deamido-NAD to form NAD. Uses ammonia as a nitrogen source.</text>
</comment>
<dbReference type="HAMAP" id="MF_00193">
    <property type="entry name" value="NadE_ammonia_dep"/>
    <property type="match status" value="1"/>
</dbReference>
<keyword evidence="4 8" id="KW-0547">Nucleotide-binding</keyword>
<dbReference type="PANTHER" id="PTHR23090:SF9">
    <property type="entry name" value="GLUTAMINE-DEPENDENT NAD(+) SYNTHETASE"/>
    <property type="match status" value="1"/>
</dbReference>
<evidence type="ECO:0000256" key="2">
    <source>
        <dbReference type="ARBA" id="ARBA00022598"/>
    </source>
</evidence>
<feature type="binding site" evidence="8">
    <location>
        <position position="43"/>
    </location>
    <ligand>
        <name>Mg(2+)</name>
        <dbReference type="ChEBI" id="CHEBI:18420"/>
    </ligand>
</feature>
<dbReference type="OrthoDB" id="9803818at2"/>
<dbReference type="GO" id="GO:0004359">
    <property type="term" value="F:glutaminase activity"/>
    <property type="evidence" value="ECO:0007669"/>
    <property type="project" value="InterPro"/>
</dbReference>
<evidence type="ECO:0000256" key="10">
    <source>
        <dbReference type="RuleBase" id="RU003812"/>
    </source>
</evidence>
<dbReference type="GO" id="GO:0008795">
    <property type="term" value="F:NAD+ synthase activity"/>
    <property type="evidence" value="ECO:0007669"/>
    <property type="project" value="UniProtKB-UniRule"/>
</dbReference>
<dbReference type="GO" id="GO:0005524">
    <property type="term" value="F:ATP binding"/>
    <property type="evidence" value="ECO:0007669"/>
    <property type="project" value="UniProtKB-UniRule"/>
</dbReference>
<feature type="binding site" evidence="8">
    <location>
        <position position="161"/>
    </location>
    <ligand>
        <name>deamido-NAD(+)</name>
        <dbReference type="ChEBI" id="CHEBI:58437"/>
        <note>ligand shared between two neighboring subunits</note>
    </ligand>
</feature>
<evidence type="ECO:0000259" key="11">
    <source>
        <dbReference type="Pfam" id="PF02540"/>
    </source>
</evidence>
<evidence type="ECO:0000256" key="7">
    <source>
        <dbReference type="ARBA" id="ARBA00023027"/>
    </source>
</evidence>
<feature type="binding site" evidence="8">
    <location>
        <begin position="37"/>
        <end position="44"/>
    </location>
    <ligand>
        <name>ATP</name>
        <dbReference type="ChEBI" id="CHEBI:30616"/>
    </ligand>
</feature>
<keyword evidence="5 8" id="KW-0067">ATP-binding</keyword>
<feature type="binding site" description="in other chain" evidence="8">
    <location>
        <position position="121"/>
    </location>
    <ligand>
        <name>deamido-NAD(+)</name>
        <dbReference type="ChEBI" id="CHEBI:58437"/>
        <note>ligand shared between two neighboring subunits</note>
    </ligand>
</feature>
<dbReference type="InterPro" id="IPR022310">
    <property type="entry name" value="NAD/GMP_synthase"/>
</dbReference>
<gene>
    <name evidence="8" type="primary">nadE</name>
    <name evidence="12" type="ORF">SAMN05421834_1325</name>
</gene>
<dbReference type="STRING" id="56779.SAMN05421834_1325"/>
<feature type="binding site" description="in other chain" evidence="8">
    <location>
        <begin position="238"/>
        <end position="239"/>
    </location>
    <ligand>
        <name>deamido-NAD(+)</name>
        <dbReference type="ChEBI" id="CHEBI:58437"/>
        <note>ligand shared between two neighboring subunits</note>
    </ligand>
</feature>
<dbReference type="Pfam" id="PF02540">
    <property type="entry name" value="NAD_synthase"/>
    <property type="match status" value="1"/>
</dbReference>
<feature type="binding site" evidence="8">
    <location>
        <position position="170"/>
    </location>
    <ligand>
        <name>ATP</name>
        <dbReference type="ChEBI" id="CHEBI:30616"/>
    </ligand>
</feature>
<accession>A0A1N7BJN6</accession>
<feature type="binding site" description="in other chain" evidence="8">
    <location>
        <position position="154"/>
    </location>
    <ligand>
        <name>deamido-NAD(+)</name>
        <dbReference type="ChEBI" id="CHEBI:58437"/>
        <note>ligand shared between two neighboring subunits</note>
    </ligand>
</feature>
<dbReference type="GO" id="GO:0009435">
    <property type="term" value="P:NAD+ biosynthetic process"/>
    <property type="evidence" value="ECO:0007669"/>
    <property type="project" value="UniProtKB-UniRule"/>
</dbReference>
<feature type="binding site" evidence="8">
    <location>
        <position position="146"/>
    </location>
    <ligand>
        <name>Mg(2+)</name>
        <dbReference type="ChEBI" id="CHEBI:18420"/>
    </ligand>
</feature>
<dbReference type="PANTHER" id="PTHR23090">
    <property type="entry name" value="NH 3 /GLUTAMINE-DEPENDENT NAD + SYNTHETASE"/>
    <property type="match status" value="1"/>
</dbReference>
<keyword evidence="13" id="KW-1185">Reference proteome</keyword>
<feature type="binding site" evidence="8">
    <location>
        <position position="141"/>
    </location>
    <ligand>
        <name>ATP</name>
        <dbReference type="ChEBI" id="CHEBI:30616"/>
    </ligand>
</feature>
<name>A0A1N7BJN6_9FIRM</name>
<keyword evidence="2 8" id="KW-0436">Ligase</keyword>
<sequence>MAKNIFAENDYTKIKNRLIDWLQTGVKNAGLKGAVVGLSGGIDSSVTARLCQLAFGDEMLGVVMPCHSNAQDREDALKLAAEFGIEVVENDLSEIYDHFLANLEQSGIKGGKLAAANIKPRLRMTALYYYAQAKDYLVVGTDNWSELKIGYFTKHGDGGIDLAPLGSLVKNEVKKLAEVLEIPSAIIDKKPSAGLWDGQTDESEMGFSYQELDRYILTGEAEPEIEKKIEKLSVKNSHKVAPVPIPRREDIV</sequence>
<evidence type="ECO:0000256" key="3">
    <source>
        <dbReference type="ARBA" id="ARBA00022723"/>
    </source>
</evidence>
<keyword evidence="6 8" id="KW-0460">Magnesium</keyword>
<evidence type="ECO:0000256" key="1">
    <source>
        <dbReference type="ARBA" id="ARBA00005859"/>
    </source>
</evidence>
<keyword evidence="7 8" id="KW-0520">NAD</keyword>
<proteinExistence type="inferred from homology"/>
<comment type="pathway">
    <text evidence="8">Cofactor biosynthesis; NAD(+) biosynthesis; NAD(+) from deamido-NAD(+) (ammonia route): step 1/1.</text>
</comment>
<dbReference type="InterPro" id="IPR022926">
    <property type="entry name" value="NH(3)-dep_NAD(+)_synth"/>
</dbReference>
<dbReference type="Proteomes" id="UP000185669">
    <property type="component" value="Unassembled WGS sequence"/>
</dbReference>
<dbReference type="RefSeq" id="WP_076546057.1">
    <property type="nucleotide sequence ID" value="NZ_FTNC01000032.1"/>
</dbReference>
<dbReference type="GO" id="GO:0046872">
    <property type="term" value="F:metal ion binding"/>
    <property type="evidence" value="ECO:0007669"/>
    <property type="project" value="UniProtKB-KW"/>
</dbReference>
<evidence type="ECO:0000256" key="8">
    <source>
        <dbReference type="HAMAP-Rule" id="MF_00193"/>
    </source>
</evidence>
<dbReference type="AlphaFoldDB" id="A0A1N7BJN6"/>
<evidence type="ECO:0000256" key="6">
    <source>
        <dbReference type="ARBA" id="ARBA00022842"/>
    </source>
</evidence>
<dbReference type="EC" id="6.3.1.5" evidence="8 10"/>
<organism evidence="12 13">
    <name type="scientific">Halanaerobium kushneri</name>
    <dbReference type="NCBI Taxonomy" id="56779"/>
    <lineage>
        <taxon>Bacteria</taxon>
        <taxon>Bacillati</taxon>
        <taxon>Bacillota</taxon>
        <taxon>Clostridia</taxon>
        <taxon>Halanaerobiales</taxon>
        <taxon>Halanaerobiaceae</taxon>
        <taxon>Halanaerobium</taxon>
    </lineage>
</organism>
<evidence type="ECO:0000256" key="9">
    <source>
        <dbReference type="RuleBase" id="RU003811"/>
    </source>
</evidence>
<dbReference type="InterPro" id="IPR014729">
    <property type="entry name" value="Rossmann-like_a/b/a_fold"/>
</dbReference>
<dbReference type="UniPathway" id="UPA00253">
    <property type="reaction ID" value="UER00333"/>
</dbReference>
<keyword evidence="3 8" id="KW-0479">Metal-binding</keyword>
<comment type="similarity">
    <text evidence="1 8 9">Belongs to the NAD synthetase family.</text>
</comment>
<evidence type="ECO:0000313" key="13">
    <source>
        <dbReference type="Proteomes" id="UP000185669"/>
    </source>
</evidence>
<evidence type="ECO:0000256" key="5">
    <source>
        <dbReference type="ARBA" id="ARBA00022840"/>
    </source>
</evidence>
<dbReference type="GO" id="GO:0003952">
    <property type="term" value="F:NAD+ synthase (glutamine-hydrolyzing) activity"/>
    <property type="evidence" value="ECO:0007669"/>
    <property type="project" value="InterPro"/>
</dbReference>
<dbReference type="EMBL" id="FTNC01000032">
    <property type="protein sequence ID" value="SIR51585.1"/>
    <property type="molecule type" value="Genomic_DNA"/>
</dbReference>
<dbReference type="Gene3D" id="3.40.50.620">
    <property type="entry name" value="HUPs"/>
    <property type="match status" value="1"/>
</dbReference>
<evidence type="ECO:0000256" key="4">
    <source>
        <dbReference type="ARBA" id="ARBA00022741"/>
    </source>
</evidence>
<feature type="binding site" evidence="8">
    <location>
        <position position="192"/>
    </location>
    <ligand>
        <name>ATP</name>
        <dbReference type="ChEBI" id="CHEBI:30616"/>
    </ligand>
</feature>
<dbReference type="GO" id="GO:0005737">
    <property type="term" value="C:cytoplasm"/>
    <property type="evidence" value="ECO:0007669"/>
    <property type="project" value="InterPro"/>
</dbReference>
<comment type="catalytic activity">
    <reaction evidence="8 10">
        <text>deamido-NAD(+) + NH4(+) + ATP = AMP + diphosphate + NAD(+) + H(+)</text>
        <dbReference type="Rhea" id="RHEA:21188"/>
        <dbReference type="ChEBI" id="CHEBI:15378"/>
        <dbReference type="ChEBI" id="CHEBI:28938"/>
        <dbReference type="ChEBI" id="CHEBI:30616"/>
        <dbReference type="ChEBI" id="CHEBI:33019"/>
        <dbReference type="ChEBI" id="CHEBI:57540"/>
        <dbReference type="ChEBI" id="CHEBI:58437"/>
        <dbReference type="ChEBI" id="CHEBI:456215"/>
        <dbReference type="EC" id="6.3.1.5"/>
    </reaction>
</comment>
<reference evidence="13" key="1">
    <citation type="submission" date="2017-01" db="EMBL/GenBank/DDBJ databases">
        <authorList>
            <person name="Varghese N."/>
            <person name="Submissions S."/>
        </authorList>
    </citation>
    <scope>NUCLEOTIDE SEQUENCE [LARGE SCALE GENOMIC DNA]</scope>
    <source>
        <strain evidence="13">ATCC 700103</strain>
    </source>
</reference>